<dbReference type="InterPro" id="IPR020635">
    <property type="entry name" value="Tyr_kinase_cat_dom"/>
</dbReference>
<evidence type="ECO:0000256" key="1">
    <source>
        <dbReference type="SAM" id="MobiDB-lite"/>
    </source>
</evidence>
<dbReference type="PROSITE" id="PS00109">
    <property type="entry name" value="PROTEIN_KINASE_TYR"/>
    <property type="match status" value="1"/>
</dbReference>
<feature type="signal peptide" evidence="3">
    <location>
        <begin position="1"/>
        <end position="24"/>
    </location>
</feature>
<reference evidence="5 6" key="1">
    <citation type="submission" date="2020-08" db="EMBL/GenBank/DDBJ databases">
        <authorList>
            <person name="Koutsovoulos G."/>
            <person name="Danchin GJ E."/>
        </authorList>
    </citation>
    <scope>NUCLEOTIDE SEQUENCE [LARGE SCALE GENOMIC DNA]</scope>
</reference>
<keyword evidence="2" id="KW-1133">Transmembrane helix</keyword>
<dbReference type="PRINTS" id="PR00109">
    <property type="entry name" value="TYRKINASE"/>
</dbReference>
<dbReference type="SMART" id="SM00219">
    <property type="entry name" value="TyrKc"/>
    <property type="match status" value="1"/>
</dbReference>
<dbReference type="InterPro" id="IPR000719">
    <property type="entry name" value="Prot_kinase_dom"/>
</dbReference>
<organism evidence="5 6">
    <name type="scientific">Meloidogyne enterolobii</name>
    <name type="common">Root-knot nematode worm</name>
    <name type="synonym">Meloidogyne mayaguensis</name>
    <dbReference type="NCBI Taxonomy" id="390850"/>
    <lineage>
        <taxon>Eukaryota</taxon>
        <taxon>Metazoa</taxon>
        <taxon>Ecdysozoa</taxon>
        <taxon>Nematoda</taxon>
        <taxon>Chromadorea</taxon>
        <taxon>Rhabditida</taxon>
        <taxon>Tylenchina</taxon>
        <taxon>Tylenchomorpha</taxon>
        <taxon>Tylenchoidea</taxon>
        <taxon>Meloidogynidae</taxon>
        <taxon>Meloidogyninae</taxon>
        <taxon>Meloidogyne</taxon>
    </lineage>
</organism>
<dbReference type="InterPro" id="IPR011009">
    <property type="entry name" value="Kinase-like_dom_sf"/>
</dbReference>
<dbReference type="GO" id="GO:0043235">
    <property type="term" value="C:receptor complex"/>
    <property type="evidence" value="ECO:0007669"/>
    <property type="project" value="TreeGrafter"/>
</dbReference>
<evidence type="ECO:0000256" key="3">
    <source>
        <dbReference type="SAM" id="SignalP"/>
    </source>
</evidence>
<dbReference type="InterPro" id="IPR001245">
    <property type="entry name" value="Ser-Thr/Tyr_kinase_cat_dom"/>
</dbReference>
<dbReference type="PANTHER" id="PTHR24416:SF583">
    <property type="entry name" value="RECEPTOR PROTEIN-TYROSINE KINASE"/>
    <property type="match status" value="1"/>
</dbReference>
<evidence type="ECO:0000313" key="6">
    <source>
        <dbReference type="Proteomes" id="UP000580250"/>
    </source>
</evidence>
<dbReference type="InterPro" id="IPR050122">
    <property type="entry name" value="RTK"/>
</dbReference>
<keyword evidence="2" id="KW-0812">Transmembrane</keyword>
<protein>
    <recommendedName>
        <fullName evidence="4">Protein kinase domain-containing protein</fullName>
    </recommendedName>
</protein>
<dbReference type="Gene3D" id="1.10.510.10">
    <property type="entry name" value="Transferase(Phosphotransferase) domain 1"/>
    <property type="match status" value="1"/>
</dbReference>
<dbReference type="Gene3D" id="3.30.200.20">
    <property type="entry name" value="Phosphorylase Kinase, domain 1"/>
    <property type="match status" value="1"/>
</dbReference>
<dbReference type="PROSITE" id="PS50011">
    <property type="entry name" value="PROTEIN_KINASE_DOM"/>
    <property type="match status" value="1"/>
</dbReference>
<dbReference type="Proteomes" id="UP000580250">
    <property type="component" value="Unassembled WGS sequence"/>
</dbReference>
<evidence type="ECO:0000256" key="2">
    <source>
        <dbReference type="SAM" id="Phobius"/>
    </source>
</evidence>
<dbReference type="CDD" id="cd00192">
    <property type="entry name" value="PTKc"/>
    <property type="match status" value="1"/>
</dbReference>
<feature type="compositionally biased region" description="Basic and acidic residues" evidence="1">
    <location>
        <begin position="951"/>
        <end position="972"/>
    </location>
</feature>
<feature type="region of interest" description="Disordered" evidence="1">
    <location>
        <begin position="918"/>
        <end position="1002"/>
    </location>
</feature>
<dbReference type="GO" id="GO:0005886">
    <property type="term" value="C:plasma membrane"/>
    <property type="evidence" value="ECO:0007669"/>
    <property type="project" value="TreeGrafter"/>
</dbReference>
<name>A0A6V7U1D1_MELEN</name>
<dbReference type="SUPFAM" id="SSF56112">
    <property type="entry name" value="Protein kinase-like (PK-like)"/>
    <property type="match status" value="1"/>
</dbReference>
<dbReference type="PANTHER" id="PTHR24416">
    <property type="entry name" value="TYROSINE-PROTEIN KINASE RECEPTOR"/>
    <property type="match status" value="1"/>
</dbReference>
<keyword evidence="2" id="KW-0472">Membrane</keyword>
<dbReference type="AlphaFoldDB" id="A0A6V7U1D1"/>
<feature type="domain" description="Protein kinase" evidence="4">
    <location>
        <begin position="589"/>
        <end position="888"/>
    </location>
</feature>
<dbReference type="EMBL" id="CAJEWN010000028">
    <property type="protein sequence ID" value="CAD2142193.1"/>
    <property type="molecule type" value="Genomic_DNA"/>
</dbReference>
<feature type="chain" id="PRO_5027767037" description="Protein kinase domain-containing protein" evidence="3">
    <location>
        <begin position="25"/>
        <end position="1002"/>
    </location>
</feature>
<dbReference type="Pfam" id="PF07714">
    <property type="entry name" value="PK_Tyr_Ser-Thr"/>
    <property type="match status" value="1"/>
</dbReference>
<dbReference type="OrthoDB" id="3256376at2759"/>
<feature type="compositionally biased region" description="Acidic residues" evidence="1">
    <location>
        <begin position="921"/>
        <end position="943"/>
    </location>
</feature>
<dbReference type="GO" id="GO:0007169">
    <property type="term" value="P:cell surface receptor protein tyrosine kinase signaling pathway"/>
    <property type="evidence" value="ECO:0007669"/>
    <property type="project" value="TreeGrafter"/>
</dbReference>
<accession>A0A6V7U1D1</accession>
<dbReference type="FunFam" id="1.10.510.10:FF:000994">
    <property type="entry name" value="Hypoxia Inhibited Receptor tyrosine kinase"/>
    <property type="match status" value="1"/>
</dbReference>
<proteinExistence type="predicted"/>
<dbReference type="InterPro" id="IPR008266">
    <property type="entry name" value="Tyr_kinase_AS"/>
</dbReference>
<gene>
    <name evidence="5" type="ORF">MENT_LOCUS7152</name>
</gene>
<dbReference type="GO" id="GO:0004714">
    <property type="term" value="F:transmembrane receptor protein tyrosine kinase activity"/>
    <property type="evidence" value="ECO:0007669"/>
    <property type="project" value="TreeGrafter"/>
</dbReference>
<keyword evidence="3" id="KW-0732">Signal</keyword>
<evidence type="ECO:0000259" key="4">
    <source>
        <dbReference type="PROSITE" id="PS50011"/>
    </source>
</evidence>
<feature type="compositionally biased region" description="Basic and acidic residues" evidence="1">
    <location>
        <begin position="980"/>
        <end position="1002"/>
    </location>
</feature>
<comment type="caution">
    <text evidence="5">The sequence shown here is derived from an EMBL/GenBank/DDBJ whole genome shotgun (WGS) entry which is preliminary data.</text>
</comment>
<feature type="transmembrane region" description="Helical" evidence="2">
    <location>
        <begin position="518"/>
        <end position="544"/>
    </location>
</feature>
<dbReference type="GO" id="GO:0005524">
    <property type="term" value="F:ATP binding"/>
    <property type="evidence" value="ECO:0007669"/>
    <property type="project" value="InterPro"/>
</dbReference>
<sequence>MGNIQDFIVFFNIFLQLIYHFVICHGPPQPEIPSPVQCYGRCLVKCTQENSEISLNQCRKNCRKYGQQGLCQKEDSECWGKCKDLTSKKAEGPPLSPPTEVQANINDNYTIDVSWKPGIGPESEHVPIYMIRLQAEFPERKSAQIFSRGLGHSGMAFPSAENVCGPIYIRLAAVSQSKGIGVFTNPLNLEEKKPIIPAKMELFAATYNDTPFISDGFQVNGTLDVELLFKFDGWPFGIEDLEVIPIFHLLSCAEPDLNQAMPVPEFSPGSRPDTITTHLGADILTRRCRFVYAVEEIHSSRCSRQFTVSAEQKDYESIEFNCNTVTGSENVPNGVCKKDDRASAPICGQFENFNYTVIGQTPDPKTNEKSISVNITFEPLRRIINLKPKYYVALYGNAVDYKGNDERFLSGVNMTNVIGQETNCDKLGEDKNCKHLISNNSIILNGLKKGNKYGVVLCAILDPRNLTFPEVNTTDKSIKPKAFGIYLQKGKHLEGDEEDNSEEEKERRRIEGYKAQRFIRFMIGGAVLLIFLLVVSVIAIFFWIRRSKNQLKKKRETFEAMRRDREQRYMDFPARKEDPWELERRNLIIYEEKKLGAGAFGAVYLGKLVGISRLKAAGNNLSIGLLRAENALVAVKMLPEYADDISKSEFLREIALMKTLGYHERLVNMLACVMQSEPYCLVVEYCSDGDLLHFLRIRCKYMLELDDAGINYSDPDCATEFDHSMIMTVKQLLMFSVQISYGLEYLTQKGFVHRDVAARNILVHDKTHAKIGDFGLCRFIYADSSNYKGRGGRLPIKWMSPEAIRHYEFTTSSDVWSFGILMFEIITLGGTPYPGIQPDDMLAFLESGRRIAQPDNCPDEYYKVMCACWTADPRMRLDFAAIRQQLALQLETVSDEYSYLKLDASKDYYNVSYGELKEQQGGEEEGEAGEDVEEVVEEEEGVVEEINNIEDIGKIKEEEDKGENKGESKEENKEENEEDDNRRRKKNEEKEDEERRNGRIPK</sequence>
<evidence type="ECO:0000313" key="5">
    <source>
        <dbReference type="EMBL" id="CAD2142193.1"/>
    </source>
</evidence>